<comment type="caution">
    <text evidence="1">The sequence shown here is derived from an EMBL/GenBank/DDBJ whole genome shotgun (WGS) entry which is preliminary data.</text>
</comment>
<dbReference type="EMBL" id="AMCI01005723">
    <property type="protein sequence ID" value="EJW95569.1"/>
    <property type="molecule type" value="Genomic_DNA"/>
</dbReference>
<gene>
    <name evidence="1" type="ORF">EVA_16323</name>
</gene>
<reference evidence="1" key="1">
    <citation type="journal article" date="2012" name="PLoS ONE">
        <title>Gene sets for utilization of primary and secondary nutrition supplies in the distal gut of endangered iberian lynx.</title>
        <authorList>
            <person name="Alcaide M."/>
            <person name="Messina E."/>
            <person name="Richter M."/>
            <person name="Bargiela R."/>
            <person name="Peplies J."/>
            <person name="Huws S.A."/>
            <person name="Newbold C.J."/>
            <person name="Golyshin P.N."/>
            <person name="Simon M.A."/>
            <person name="Lopez G."/>
            <person name="Yakimov M.M."/>
            <person name="Ferrer M."/>
        </authorList>
    </citation>
    <scope>NUCLEOTIDE SEQUENCE</scope>
</reference>
<proteinExistence type="predicted"/>
<organism evidence="1">
    <name type="scientific">gut metagenome</name>
    <dbReference type="NCBI Taxonomy" id="749906"/>
    <lineage>
        <taxon>unclassified sequences</taxon>
        <taxon>metagenomes</taxon>
        <taxon>organismal metagenomes</taxon>
    </lineage>
</organism>
<dbReference type="Gene3D" id="3.20.20.140">
    <property type="entry name" value="Metal-dependent hydrolases"/>
    <property type="match status" value="1"/>
</dbReference>
<accession>J9G7Z1</accession>
<dbReference type="InterPro" id="IPR016195">
    <property type="entry name" value="Pol/histidinol_Pase-like"/>
</dbReference>
<feature type="non-terminal residue" evidence="1">
    <location>
        <position position="1"/>
    </location>
</feature>
<dbReference type="AlphaFoldDB" id="J9G7Z1"/>
<dbReference type="SUPFAM" id="SSF89550">
    <property type="entry name" value="PHP domain-like"/>
    <property type="match status" value="1"/>
</dbReference>
<name>J9G7Z1_9ZZZZ</name>
<sequence length="141" mass="15894">VLYEYGLADGIYKETYSSIFGSKHGWMRKKPKYCTLEQVLNVAKKARGVVVFAHPSVYNSMECVRELVQHGLIDGLEINHPRNTEENKAELYKLALDNNLIITGGTDFHGINTTRLNPLGTCLTEANQIDRIEALAKSRKK</sequence>
<evidence type="ECO:0000313" key="1">
    <source>
        <dbReference type="EMBL" id="EJW95569.1"/>
    </source>
</evidence>
<protein>
    <submittedName>
        <fullName evidence="1">PHP domain protein</fullName>
    </submittedName>
</protein>